<dbReference type="HOGENOM" id="CLU_540785_0_0_1"/>
<dbReference type="EMBL" id="AMGW01000001">
    <property type="protein sequence ID" value="EXJ63839.1"/>
    <property type="molecule type" value="Genomic_DNA"/>
</dbReference>
<proteinExistence type="predicted"/>
<evidence type="ECO:0000313" key="2">
    <source>
        <dbReference type="EMBL" id="EXJ63839.1"/>
    </source>
</evidence>
<organism evidence="2 3">
    <name type="scientific">Cladophialophora yegresii CBS 114405</name>
    <dbReference type="NCBI Taxonomy" id="1182544"/>
    <lineage>
        <taxon>Eukaryota</taxon>
        <taxon>Fungi</taxon>
        <taxon>Dikarya</taxon>
        <taxon>Ascomycota</taxon>
        <taxon>Pezizomycotina</taxon>
        <taxon>Eurotiomycetes</taxon>
        <taxon>Chaetothyriomycetidae</taxon>
        <taxon>Chaetothyriales</taxon>
        <taxon>Herpotrichiellaceae</taxon>
        <taxon>Cladophialophora</taxon>
    </lineage>
</organism>
<protein>
    <submittedName>
        <fullName evidence="2">Uncharacterized protein</fullName>
    </submittedName>
</protein>
<feature type="region of interest" description="Disordered" evidence="1">
    <location>
        <begin position="160"/>
        <end position="268"/>
    </location>
</feature>
<dbReference type="VEuPathDB" id="FungiDB:A1O7_00174"/>
<sequence length="508" mass="56538">MEDQRPFDPGAPGAYIDLTAEDDESDVPLLQPMNNGSRNGDEFRVPDATRSRASTFPYPGNQGFAYRQDAQPLWGSPVQVISTPSLLPYSLQAGPYYQQPYNLTTEPPYSGQVPRWVVSPHHLVTTGNQNIISAAAHPYWNPGLGHGPFDLQARWQGRPPIRKDFSPRRPALCKTTLQGQTRISPIKKRQENLPPTPTKSVAPSKAPTNAPLQQNGLLSSTPQALEVRSAGNSLPQPLSRPRTLSEGQTTSSNVVCMQSPRNDQGGTSQGKLIVNLTNSNIVINVSARQVFDEEQCDKILWLALHGVPSRAISWLIDIRTPAHTSRPTLVAGIDKLIKHFIPELATGQGHVEEPDALVDRLLRRGDELDWSGPYLLRRVIDFTSIPEEDIDRARKERQKNARERRAHQKWRIQHDEDPAEGAVQQRNQKVALALRGLARYADETEAAMEKFGYREGSHEAERPLMKKWLLKIRELGKLPDYLVEHGIVANDDQLAAENVLSAPGTMTA</sequence>
<dbReference type="GeneID" id="19174791"/>
<reference evidence="2 3" key="1">
    <citation type="submission" date="2013-03" db="EMBL/GenBank/DDBJ databases">
        <title>The Genome Sequence of Cladophialophora yegresii CBS 114405.</title>
        <authorList>
            <consortium name="The Broad Institute Genomics Platform"/>
            <person name="Cuomo C."/>
            <person name="de Hoog S."/>
            <person name="Gorbushina A."/>
            <person name="Walker B."/>
            <person name="Young S.K."/>
            <person name="Zeng Q."/>
            <person name="Gargeya S."/>
            <person name="Fitzgerald M."/>
            <person name="Haas B."/>
            <person name="Abouelleil A."/>
            <person name="Allen A.W."/>
            <person name="Alvarado L."/>
            <person name="Arachchi H.M."/>
            <person name="Berlin A.M."/>
            <person name="Chapman S.B."/>
            <person name="Gainer-Dewar J."/>
            <person name="Goldberg J."/>
            <person name="Griggs A."/>
            <person name="Gujja S."/>
            <person name="Hansen M."/>
            <person name="Howarth C."/>
            <person name="Imamovic A."/>
            <person name="Ireland A."/>
            <person name="Larimer J."/>
            <person name="McCowan C."/>
            <person name="Murphy C."/>
            <person name="Pearson M."/>
            <person name="Poon T.W."/>
            <person name="Priest M."/>
            <person name="Roberts A."/>
            <person name="Saif S."/>
            <person name="Shea T."/>
            <person name="Sisk P."/>
            <person name="Sykes S."/>
            <person name="Wortman J."/>
            <person name="Nusbaum C."/>
            <person name="Birren B."/>
        </authorList>
    </citation>
    <scope>NUCLEOTIDE SEQUENCE [LARGE SCALE GENOMIC DNA]</scope>
    <source>
        <strain evidence="2 3">CBS 114405</strain>
    </source>
</reference>
<accession>W9X046</accession>
<evidence type="ECO:0000313" key="3">
    <source>
        <dbReference type="Proteomes" id="UP000019473"/>
    </source>
</evidence>
<evidence type="ECO:0000256" key="1">
    <source>
        <dbReference type="SAM" id="MobiDB-lite"/>
    </source>
</evidence>
<comment type="caution">
    <text evidence="2">The sequence shown here is derived from an EMBL/GenBank/DDBJ whole genome shotgun (WGS) entry which is preliminary data.</text>
</comment>
<dbReference type="OrthoDB" id="4154744at2759"/>
<feature type="compositionally biased region" description="Polar residues" evidence="1">
    <location>
        <begin position="245"/>
        <end position="268"/>
    </location>
</feature>
<dbReference type="RefSeq" id="XP_007752406.1">
    <property type="nucleotide sequence ID" value="XM_007754216.1"/>
</dbReference>
<feature type="region of interest" description="Disordered" evidence="1">
    <location>
        <begin position="1"/>
        <end position="45"/>
    </location>
</feature>
<feature type="compositionally biased region" description="Polar residues" evidence="1">
    <location>
        <begin position="198"/>
        <end position="223"/>
    </location>
</feature>
<dbReference type="AlphaFoldDB" id="W9X046"/>
<keyword evidence="3" id="KW-1185">Reference proteome</keyword>
<dbReference type="Proteomes" id="UP000019473">
    <property type="component" value="Unassembled WGS sequence"/>
</dbReference>
<gene>
    <name evidence="2" type="ORF">A1O7_00174</name>
</gene>
<name>W9X046_9EURO</name>